<dbReference type="PANTHER" id="PTHR12773">
    <property type="entry name" value="UPF0315 PROTEIN-RELATED"/>
    <property type="match status" value="1"/>
</dbReference>
<dbReference type="AlphaFoldDB" id="A0AAU9IC92"/>
<name>A0AAU9IC92_9CILI</name>
<comment type="caution">
    <text evidence="2">The sequence shown here is derived from an EMBL/GenBank/DDBJ whole genome shotgun (WGS) entry which is preliminary data.</text>
</comment>
<accession>A0AAU9IC92</accession>
<dbReference type="InterPro" id="IPR039127">
    <property type="entry name" value="Trm112"/>
</dbReference>
<organism evidence="2 3">
    <name type="scientific">Blepharisma stoltei</name>
    <dbReference type="NCBI Taxonomy" id="1481888"/>
    <lineage>
        <taxon>Eukaryota</taxon>
        <taxon>Sar</taxon>
        <taxon>Alveolata</taxon>
        <taxon>Ciliophora</taxon>
        <taxon>Postciliodesmatophora</taxon>
        <taxon>Heterotrichea</taxon>
        <taxon>Heterotrichida</taxon>
        <taxon>Blepharismidae</taxon>
        <taxon>Blepharisma</taxon>
    </lineage>
</organism>
<proteinExistence type="inferred from homology"/>
<dbReference type="PANTHER" id="PTHR12773:SF0">
    <property type="entry name" value="MULTIFUNCTIONAL METHYLTRANSFERASE SUBUNIT TRM112-LIKE PROTEIN"/>
    <property type="match status" value="1"/>
</dbReference>
<dbReference type="EMBL" id="CAJZBQ010000004">
    <property type="protein sequence ID" value="CAG9311495.1"/>
    <property type="molecule type" value="Genomic_DNA"/>
</dbReference>
<dbReference type="InterPro" id="IPR005651">
    <property type="entry name" value="Trm112-like"/>
</dbReference>
<keyword evidence="3" id="KW-1185">Reference proteome</keyword>
<evidence type="ECO:0000256" key="1">
    <source>
        <dbReference type="ARBA" id="ARBA00007980"/>
    </source>
</evidence>
<evidence type="ECO:0008006" key="4">
    <source>
        <dbReference type="Google" id="ProtNLM"/>
    </source>
</evidence>
<reference evidence="2" key="1">
    <citation type="submission" date="2021-09" db="EMBL/GenBank/DDBJ databases">
        <authorList>
            <consortium name="AG Swart"/>
            <person name="Singh M."/>
            <person name="Singh A."/>
            <person name="Seah K."/>
            <person name="Emmerich C."/>
        </authorList>
    </citation>
    <scope>NUCLEOTIDE SEQUENCE</scope>
    <source>
        <strain evidence="2">ATCC30299</strain>
    </source>
</reference>
<protein>
    <recommendedName>
        <fullName evidence="4">Trm112p-like protein</fullName>
    </recommendedName>
</protein>
<dbReference type="Pfam" id="PF03966">
    <property type="entry name" value="Trm112p"/>
    <property type="match status" value="1"/>
</dbReference>
<gene>
    <name evidence="2" type="ORF">BSTOLATCC_MIC3784</name>
</gene>
<dbReference type="GO" id="GO:0046982">
    <property type="term" value="F:protein heterodimerization activity"/>
    <property type="evidence" value="ECO:0007669"/>
    <property type="project" value="InterPro"/>
</dbReference>
<dbReference type="GO" id="GO:0070476">
    <property type="term" value="P:rRNA (guanine-N7)-methylation"/>
    <property type="evidence" value="ECO:0007669"/>
    <property type="project" value="TreeGrafter"/>
</dbReference>
<comment type="similarity">
    <text evidence="1">Belongs to the TRM112 family.</text>
</comment>
<dbReference type="GO" id="GO:0030488">
    <property type="term" value="P:tRNA methylation"/>
    <property type="evidence" value="ECO:0007669"/>
    <property type="project" value="TreeGrafter"/>
</dbReference>
<evidence type="ECO:0000313" key="2">
    <source>
        <dbReference type="EMBL" id="CAG9311495.1"/>
    </source>
</evidence>
<dbReference type="Gene3D" id="2.20.25.10">
    <property type="match status" value="1"/>
</dbReference>
<evidence type="ECO:0000313" key="3">
    <source>
        <dbReference type="Proteomes" id="UP001162131"/>
    </source>
</evidence>
<sequence length="120" mass="13657">MRLITLNLLMCNSVECSGRNQPLFLNPGEITQGTTQFNHNLAVRMLGKLDWPSFTNNALSLGHELPDAITEADHQNQELMQRIFDIMFNIEIQAGTLLCQNCNRDYPIEKGIPNMLPRDQ</sequence>
<dbReference type="Proteomes" id="UP001162131">
    <property type="component" value="Unassembled WGS sequence"/>
</dbReference>
<dbReference type="SUPFAM" id="SSF158997">
    <property type="entry name" value="Trm112p-like"/>
    <property type="match status" value="1"/>
</dbReference>